<dbReference type="OrthoDB" id="10630435at2759"/>
<sequence>MLQNGSGSNLTACEKGPSARSCDGSLIKSPHGPSYPVWTLLALRPPSTFSTRLGQVPCCSRALYHHTNTYTHTRTHTPLALSTPSTRAPPSPSQPIVARRPRLPSIVCPGVAILARQRQRGPRQSPRRSPRPAFLLHFTSARPVPLAHTARRVTAAAQRSLLATRYLPLAYAHRQHVHPRNTHVPMRPHGHGEGGLRDLEKRQLRRPQHQERQARRKV</sequence>
<dbReference type="Proteomes" id="UP000799291">
    <property type="component" value="Unassembled WGS sequence"/>
</dbReference>
<feature type="compositionally biased region" description="Basic residues" evidence="1">
    <location>
        <begin position="178"/>
        <end position="189"/>
    </location>
</feature>
<reference evidence="2" key="1">
    <citation type="journal article" date="2020" name="Stud. Mycol.">
        <title>101 Dothideomycetes genomes: a test case for predicting lifestyles and emergence of pathogens.</title>
        <authorList>
            <person name="Haridas S."/>
            <person name="Albert R."/>
            <person name="Binder M."/>
            <person name="Bloem J."/>
            <person name="Labutti K."/>
            <person name="Salamov A."/>
            <person name="Andreopoulos B."/>
            <person name="Baker S."/>
            <person name="Barry K."/>
            <person name="Bills G."/>
            <person name="Bluhm B."/>
            <person name="Cannon C."/>
            <person name="Castanera R."/>
            <person name="Culley D."/>
            <person name="Daum C."/>
            <person name="Ezra D."/>
            <person name="Gonzalez J."/>
            <person name="Henrissat B."/>
            <person name="Kuo A."/>
            <person name="Liang C."/>
            <person name="Lipzen A."/>
            <person name="Lutzoni F."/>
            <person name="Magnuson J."/>
            <person name="Mondo S."/>
            <person name="Nolan M."/>
            <person name="Ohm R."/>
            <person name="Pangilinan J."/>
            <person name="Park H.-J."/>
            <person name="Ramirez L."/>
            <person name="Alfaro M."/>
            <person name="Sun H."/>
            <person name="Tritt A."/>
            <person name="Yoshinaga Y."/>
            <person name="Zwiers L.-H."/>
            <person name="Turgeon B."/>
            <person name="Goodwin S."/>
            <person name="Spatafora J."/>
            <person name="Crous P."/>
            <person name="Grigoriev I."/>
        </authorList>
    </citation>
    <scope>NUCLEOTIDE SEQUENCE</scope>
    <source>
        <strain evidence="2">CBS 122367</strain>
    </source>
</reference>
<gene>
    <name evidence="2" type="ORF">K458DRAFT_85911</name>
</gene>
<keyword evidence="3" id="KW-1185">Reference proteome</keyword>
<feature type="region of interest" description="Disordered" evidence="1">
    <location>
        <begin position="178"/>
        <end position="218"/>
    </location>
</feature>
<organism evidence="2 3">
    <name type="scientific">Lentithecium fluviatile CBS 122367</name>
    <dbReference type="NCBI Taxonomy" id="1168545"/>
    <lineage>
        <taxon>Eukaryota</taxon>
        <taxon>Fungi</taxon>
        <taxon>Dikarya</taxon>
        <taxon>Ascomycota</taxon>
        <taxon>Pezizomycotina</taxon>
        <taxon>Dothideomycetes</taxon>
        <taxon>Pleosporomycetidae</taxon>
        <taxon>Pleosporales</taxon>
        <taxon>Massarineae</taxon>
        <taxon>Lentitheciaceae</taxon>
        <taxon>Lentithecium</taxon>
    </lineage>
</organism>
<accession>A0A6G1IS64</accession>
<name>A0A6G1IS64_9PLEO</name>
<evidence type="ECO:0000313" key="3">
    <source>
        <dbReference type="Proteomes" id="UP000799291"/>
    </source>
</evidence>
<dbReference type="AlphaFoldDB" id="A0A6G1IS64"/>
<evidence type="ECO:0000256" key="1">
    <source>
        <dbReference type="SAM" id="MobiDB-lite"/>
    </source>
</evidence>
<evidence type="ECO:0000313" key="2">
    <source>
        <dbReference type="EMBL" id="KAF2681072.1"/>
    </source>
</evidence>
<proteinExistence type="predicted"/>
<dbReference type="EMBL" id="MU005593">
    <property type="protein sequence ID" value="KAF2681072.1"/>
    <property type="molecule type" value="Genomic_DNA"/>
</dbReference>
<feature type="compositionally biased region" description="Basic and acidic residues" evidence="1">
    <location>
        <begin position="190"/>
        <end position="218"/>
    </location>
</feature>
<feature type="region of interest" description="Disordered" evidence="1">
    <location>
        <begin position="73"/>
        <end position="97"/>
    </location>
</feature>
<protein>
    <submittedName>
        <fullName evidence="2">Uncharacterized protein</fullName>
    </submittedName>
</protein>